<evidence type="ECO:0000259" key="1">
    <source>
        <dbReference type="Pfam" id="PF25535"/>
    </source>
</evidence>
<dbReference type="Pfam" id="PF25535">
    <property type="entry name" value="DUF7919"/>
    <property type="match status" value="1"/>
</dbReference>
<name>A0A2P8D7B3_9BACT</name>
<evidence type="ECO:0000313" key="2">
    <source>
        <dbReference type="EMBL" id="PSK93126.1"/>
    </source>
</evidence>
<organism evidence="2 3">
    <name type="scientific">Taibaiella chishuiensis</name>
    <dbReference type="NCBI Taxonomy" id="1434707"/>
    <lineage>
        <taxon>Bacteria</taxon>
        <taxon>Pseudomonadati</taxon>
        <taxon>Bacteroidota</taxon>
        <taxon>Chitinophagia</taxon>
        <taxon>Chitinophagales</taxon>
        <taxon>Chitinophagaceae</taxon>
        <taxon>Taibaiella</taxon>
    </lineage>
</organism>
<keyword evidence="3" id="KW-1185">Reference proteome</keyword>
<protein>
    <recommendedName>
        <fullName evidence="1">DUF7919 domain-containing protein</fullName>
    </recommendedName>
</protein>
<dbReference type="Proteomes" id="UP000240572">
    <property type="component" value="Unassembled WGS sequence"/>
</dbReference>
<evidence type="ECO:0000313" key="3">
    <source>
        <dbReference type="Proteomes" id="UP000240572"/>
    </source>
</evidence>
<comment type="caution">
    <text evidence="2">The sequence shown here is derived from an EMBL/GenBank/DDBJ whole genome shotgun (WGS) entry which is preliminary data.</text>
</comment>
<accession>A0A2P8D7B3</accession>
<proteinExistence type="predicted"/>
<dbReference type="InterPro" id="IPR057679">
    <property type="entry name" value="DUF7919"/>
</dbReference>
<dbReference type="RefSeq" id="WP_106522150.1">
    <property type="nucleotide sequence ID" value="NZ_PYGD01000002.1"/>
</dbReference>
<sequence>MIKKQEDLSKYSNTELNIYNIGWLDATSSFASHNTSNNSSNDIVEQLTYILKRERVNLTRGIDTCPLCPEKNRKIYLNRDDKEHLLGISELWIPNDDETKVFAAPDLIIHYINDHGYVPPRVFVDCVFNFDLNTNWSGANMYERFIAEKYRQ</sequence>
<feature type="domain" description="DUF7919" evidence="1">
    <location>
        <begin position="5"/>
        <end position="127"/>
    </location>
</feature>
<dbReference type="EMBL" id="PYGD01000002">
    <property type="protein sequence ID" value="PSK93126.1"/>
    <property type="molecule type" value="Genomic_DNA"/>
</dbReference>
<dbReference type="OrthoDB" id="5523878at2"/>
<gene>
    <name evidence="2" type="ORF">B0I18_10295</name>
</gene>
<reference evidence="2 3" key="1">
    <citation type="submission" date="2018-03" db="EMBL/GenBank/DDBJ databases">
        <title>Genomic Encyclopedia of Type Strains, Phase III (KMG-III): the genomes of soil and plant-associated and newly described type strains.</title>
        <authorList>
            <person name="Whitman W."/>
        </authorList>
    </citation>
    <scope>NUCLEOTIDE SEQUENCE [LARGE SCALE GENOMIC DNA]</scope>
    <source>
        <strain evidence="2 3">CGMCC 1.12700</strain>
    </source>
</reference>
<dbReference type="AlphaFoldDB" id="A0A2P8D7B3"/>